<reference evidence="1 2" key="2">
    <citation type="journal article" date="2022" name="Mol. Ecol. Resour.">
        <title>The genomes of chicory, endive, great burdock and yacon provide insights into Asteraceae paleo-polyploidization history and plant inulin production.</title>
        <authorList>
            <person name="Fan W."/>
            <person name="Wang S."/>
            <person name="Wang H."/>
            <person name="Wang A."/>
            <person name="Jiang F."/>
            <person name="Liu H."/>
            <person name="Zhao H."/>
            <person name="Xu D."/>
            <person name="Zhang Y."/>
        </authorList>
    </citation>
    <scope>NUCLEOTIDE SEQUENCE [LARGE SCALE GENOMIC DNA]</scope>
    <source>
        <strain evidence="2">cv. Yunnan</strain>
        <tissue evidence="1">Leaves</tissue>
    </source>
</reference>
<gene>
    <name evidence="1" type="ORF">L1987_60306</name>
</gene>
<sequence>MVVLELLPTSTIATVGSKLLPTSVPELLPRPRVLTDLRVSRIPIESTQLQNRNRNSISIVLEGHWSFKVYQYGTVVFSK</sequence>
<evidence type="ECO:0000313" key="1">
    <source>
        <dbReference type="EMBL" id="KAI3742617.1"/>
    </source>
</evidence>
<reference evidence="2" key="1">
    <citation type="journal article" date="2022" name="Mol. Ecol. Resour.">
        <title>The genomes of chicory, endive, great burdock and yacon provide insights into Asteraceae palaeo-polyploidization history and plant inulin production.</title>
        <authorList>
            <person name="Fan W."/>
            <person name="Wang S."/>
            <person name="Wang H."/>
            <person name="Wang A."/>
            <person name="Jiang F."/>
            <person name="Liu H."/>
            <person name="Zhao H."/>
            <person name="Xu D."/>
            <person name="Zhang Y."/>
        </authorList>
    </citation>
    <scope>NUCLEOTIDE SEQUENCE [LARGE SCALE GENOMIC DNA]</scope>
    <source>
        <strain evidence="2">cv. Yunnan</strain>
    </source>
</reference>
<dbReference type="EMBL" id="CM042037">
    <property type="protein sequence ID" value="KAI3742617.1"/>
    <property type="molecule type" value="Genomic_DNA"/>
</dbReference>
<organism evidence="1 2">
    <name type="scientific">Smallanthus sonchifolius</name>
    <dbReference type="NCBI Taxonomy" id="185202"/>
    <lineage>
        <taxon>Eukaryota</taxon>
        <taxon>Viridiplantae</taxon>
        <taxon>Streptophyta</taxon>
        <taxon>Embryophyta</taxon>
        <taxon>Tracheophyta</taxon>
        <taxon>Spermatophyta</taxon>
        <taxon>Magnoliopsida</taxon>
        <taxon>eudicotyledons</taxon>
        <taxon>Gunneridae</taxon>
        <taxon>Pentapetalae</taxon>
        <taxon>asterids</taxon>
        <taxon>campanulids</taxon>
        <taxon>Asterales</taxon>
        <taxon>Asteraceae</taxon>
        <taxon>Asteroideae</taxon>
        <taxon>Heliantheae alliance</taxon>
        <taxon>Millerieae</taxon>
        <taxon>Smallanthus</taxon>
    </lineage>
</organism>
<keyword evidence="2" id="KW-1185">Reference proteome</keyword>
<accession>A0ACB9D8J3</accession>
<dbReference type="Proteomes" id="UP001056120">
    <property type="component" value="Linkage Group LG20"/>
</dbReference>
<name>A0ACB9D8J3_9ASTR</name>
<proteinExistence type="predicted"/>
<protein>
    <submittedName>
        <fullName evidence="1">Uncharacterized protein</fullName>
    </submittedName>
</protein>
<evidence type="ECO:0000313" key="2">
    <source>
        <dbReference type="Proteomes" id="UP001056120"/>
    </source>
</evidence>
<comment type="caution">
    <text evidence="1">The sequence shown here is derived from an EMBL/GenBank/DDBJ whole genome shotgun (WGS) entry which is preliminary data.</text>
</comment>